<organism evidence="1 2">
    <name type="scientific">Thioclava pacifica DSM 10166</name>
    <dbReference type="NCBI Taxonomy" id="1353537"/>
    <lineage>
        <taxon>Bacteria</taxon>
        <taxon>Pseudomonadati</taxon>
        <taxon>Pseudomonadota</taxon>
        <taxon>Alphaproteobacteria</taxon>
        <taxon>Rhodobacterales</taxon>
        <taxon>Paracoccaceae</taxon>
        <taxon>Thioclava</taxon>
    </lineage>
</organism>
<name>A0A074JGA8_9RHOB</name>
<proteinExistence type="predicted"/>
<gene>
    <name evidence="1" type="ORF">TP2_16995</name>
</gene>
<dbReference type="RefSeq" id="WP_038074431.1">
    <property type="nucleotide sequence ID" value="NZ_AUND01000006.1"/>
</dbReference>
<dbReference type="Proteomes" id="UP000027432">
    <property type="component" value="Unassembled WGS sequence"/>
</dbReference>
<evidence type="ECO:0000313" key="2">
    <source>
        <dbReference type="Proteomes" id="UP000027432"/>
    </source>
</evidence>
<keyword evidence="2" id="KW-1185">Reference proteome</keyword>
<evidence type="ECO:0000313" key="1">
    <source>
        <dbReference type="EMBL" id="KEO54945.1"/>
    </source>
</evidence>
<accession>A0A074JGA8</accession>
<sequence length="64" mass="7358">MPQSLPDPLMAGRFLQSAGISELEEALSCRDETRRRVRKPAKNVDWFELFDAPETTRPCLTSHR</sequence>
<reference evidence="1 2" key="1">
    <citation type="submission" date="2013-07" db="EMBL/GenBank/DDBJ databases">
        <title>Thioclava pacifica DSM 10166 Genome Sequencing.</title>
        <authorList>
            <person name="Lai Q."/>
            <person name="Shao Z."/>
        </authorList>
    </citation>
    <scope>NUCLEOTIDE SEQUENCE [LARGE SCALE GENOMIC DNA]</scope>
    <source>
        <strain evidence="1 2">DSM 10166</strain>
    </source>
</reference>
<dbReference type="OrthoDB" id="9990224at2"/>
<dbReference type="AlphaFoldDB" id="A0A074JGA8"/>
<dbReference type="EMBL" id="AUND01000006">
    <property type="protein sequence ID" value="KEO54945.1"/>
    <property type="molecule type" value="Genomic_DNA"/>
</dbReference>
<protein>
    <submittedName>
        <fullName evidence="1">Uncharacterized protein</fullName>
    </submittedName>
</protein>
<comment type="caution">
    <text evidence="1">The sequence shown here is derived from an EMBL/GenBank/DDBJ whole genome shotgun (WGS) entry which is preliminary data.</text>
</comment>